<sequence>MKKALGVLMIGMLLLPFVSGAVVLKSTGYELHVTPAGNYYAGYATAFWRGFHRPYYGVFMKVSRDGSLEWAYNYSAGRGIILSTTLPLDDGFLLLGEVAGAENAFPLAMKVDESGKPLWVRFYNVSLPDVYSGTFINAIRSESGFLILGLIFRWSGSEIHTAPMLLNMSPSGDVASAEVLDVRDVKEFLSEHGDGWLSMGMNLSDGKLAVVKVSPSGAVESAWSYTLPSSLVGHDGTKLPGALYSYIYPTGSGGVIRALYYLNDRPNEWSFEWMTTVRVQDGKVVSCLNSTNPLPGKHFYPSSRSTLENPGMIYGTFLDNFTFEELSGSNSPAYSRFRVVMINVSLGILEPDEKGGKAYIKPLGDNVTYAILSPRGIAEYTADNRSIVTIFDSENIDPENFGFKEVGMETKPCKVELKAEPLNVSFSSVPVSYGSLDVQYSPLHLEVSLIKEASETAMSPPWLSFLLVLIASLSLALWVRRG</sequence>
<accession>A0A2Z2M7F4</accession>
<feature type="transmembrane region" description="Helical" evidence="1">
    <location>
        <begin position="462"/>
        <end position="479"/>
    </location>
</feature>
<keyword evidence="3" id="KW-1185">Reference proteome</keyword>
<keyword evidence="1" id="KW-1133">Transmembrane helix</keyword>
<keyword evidence="1" id="KW-0812">Transmembrane</keyword>
<reference evidence="2 3" key="1">
    <citation type="submission" date="2016-03" db="EMBL/GenBank/DDBJ databases">
        <title>Complete genome sequence of Thermococcus profundus strain DT5432.</title>
        <authorList>
            <person name="Oger P.M."/>
        </authorList>
    </citation>
    <scope>NUCLEOTIDE SEQUENCE [LARGE SCALE GENOMIC DNA]</scope>
    <source>
        <strain evidence="2 3">DT 5432</strain>
    </source>
</reference>
<evidence type="ECO:0000313" key="2">
    <source>
        <dbReference type="EMBL" id="ASJ02137.1"/>
    </source>
</evidence>
<dbReference type="Proteomes" id="UP000250179">
    <property type="component" value="Chromosome"/>
</dbReference>
<gene>
    <name evidence="2" type="ORF">A3L09_02060</name>
</gene>
<proteinExistence type="predicted"/>
<organism evidence="2 3">
    <name type="scientific">Thermococcus profundus</name>
    <dbReference type="NCBI Taxonomy" id="49899"/>
    <lineage>
        <taxon>Archaea</taxon>
        <taxon>Methanobacteriati</taxon>
        <taxon>Methanobacteriota</taxon>
        <taxon>Thermococci</taxon>
        <taxon>Thermococcales</taxon>
        <taxon>Thermococcaceae</taxon>
        <taxon>Thermococcus</taxon>
    </lineage>
</organism>
<name>A0A2Z2M7F4_THEPR</name>
<dbReference type="EMBL" id="CP014862">
    <property type="protein sequence ID" value="ASJ02137.1"/>
    <property type="molecule type" value="Genomic_DNA"/>
</dbReference>
<dbReference type="KEGG" id="tprf:A3L09_02060"/>
<protein>
    <submittedName>
        <fullName evidence="2">Uncharacterized protein</fullName>
    </submittedName>
</protein>
<dbReference type="AlphaFoldDB" id="A0A2Z2M7F4"/>
<keyword evidence="1" id="KW-0472">Membrane</keyword>
<evidence type="ECO:0000256" key="1">
    <source>
        <dbReference type="SAM" id="Phobius"/>
    </source>
</evidence>
<evidence type="ECO:0000313" key="3">
    <source>
        <dbReference type="Proteomes" id="UP000250179"/>
    </source>
</evidence>